<gene>
    <name evidence="2" type="ordered locus">VIT_01s0113g00400</name>
</gene>
<reference evidence="3" key="1">
    <citation type="journal article" date="2007" name="Nature">
        <title>The grapevine genome sequence suggests ancestral hexaploidization in major angiosperm phyla.</title>
        <authorList>
            <consortium name="The French-Italian Public Consortium for Grapevine Genome Characterization."/>
            <person name="Jaillon O."/>
            <person name="Aury J.-M."/>
            <person name="Noel B."/>
            <person name="Policriti A."/>
            <person name="Clepet C."/>
            <person name="Casagrande A."/>
            <person name="Choisne N."/>
            <person name="Aubourg S."/>
            <person name="Vitulo N."/>
            <person name="Jubin C."/>
            <person name="Vezzi A."/>
            <person name="Legeai F."/>
            <person name="Hugueney P."/>
            <person name="Dasilva C."/>
            <person name="Horner D."/>
            <person name="Mica E."/>
            <person name="Jublot D."/>
            <person name="Poulain J."/>
            <person name="Bruyere C."/>
            <person name="Billault A."/>
            <person name="Segurens B."/>
            <person name="Gouyvenoux M."/>
            <person name="Ugarte E."/>
            <person name="Cattonaro F."/>
            <person name="Anthouard V."/>
            <person name="Vico V."/>
            <person name="Del Fabbro C."/>
            <person name="Alaux M."/>
            <person name="Di Gaspero G."/>
            <person name="Dumas V."/>
            <person name="Felice N."/>
            <person name="Paillard S."/>
            <person name="Juman I."/>
            <person name="Moroldo M."/>
            <person name="Scalabrin S."/>
            <person name="Canaguier A."/>
            <person name="Le Clainche I."/>
            <person name="Malacrida G."/>
            <person name="Durand E."/>
            <person name="Pesole G."/>
            <person name="Laucou V."/>
            <person name="Chatelet P."/>
            <person name="Merdinoglu D."/>
            <person name="Delledonne M."/>
            <person name="Pezzotti M."/>
            <person name="Lecharny A."/>
            <person name="Scarpelli C."/>
            <person name="Artiguenave F."/>
            <person name="Pe M.E."/>
            <person name="Valle G."/>
            <person name="Morgante M."/>
            <person name="Caboche M."/>
            <person name="Adam-Blondon A.-F."/>
            <person name="Weissenbach J."/>
            <person name="Quetier F."/>
            <person name="Wincker P."/>
        </authorList>
    </citation>
    <scope>NUCLEOTIDE SEQUENCE [LARGE SCALE GENOMIC DNA]</scope>
    <source>
        <strain evidence="3">cv. Pinot noir / PN40024</strain>
    </source>
</reference>
<dbReference type="Proteomes" id="UP000009183">
    <property type="component" value="Chromosome 1"/>
</dbReference>
<dbReference type="PaxDb" id="29760-VIT_01s0113g00400.t01"/>
<evidence type="ECO:0000313" key="2">
    <source>
        <dbReference type="EMBL" id="CBI22301.3"/>
    </source>
</evidence>
<dbReference type="HOGENOM" id="CLU_3400204_0_0_1"/>
<protein>
    <submittedName>
        <fullName evidence="2">Uncharacterized protein</fullName>
    </submittedName>
</protein>
<name>D7SXK4_VITVI</name>
<accession>D7SXK4</accession>
<dbReference type="EMBL" id="FN595240">
    <property type="protein sequence ID" value="CBI22301.3"/>
    <property type="molecule type" value="Genomic_DNA"/>
</dbReference>
<organism evidence="2 3">
    <name type="scientific">Vitis vinifera</name>
    <name type="common">Grape</name>
    <dbReference type="NCBI Taxonomy" id="29760"/>
    <lineage>
        <taxon>Eukaryota</taxon>
        <taxon>Viridiplantae</taxon>
        <taxon>Streptophyta</taxon>
        <taxon>Embryophyta</taxon>
        <taxon>Tracheophyta</taxon>
        <taxon>Spermatophyta</taxon>
        <taxon>Magnoliopsida</taxon>
        <taxon>eudicotyledons</taxon>
        <taxon>Gunneridae</taxon>
        <taxon>Pentapetalae</taxon>
        <taxon>rosids</taxon>
        <taxon>Vitales</taxon>
        <taxon>Vitaceae</taxon>
        <taxon>Viteae</taxon>
        <taxon>Vitis</taxon>
    </lineage>
</organism>
<proteinExistence type="predicted"/>
<evidence type="ECO:0000313" key="3">
    <source>
        <dbReference type="Proteomes" id="UP000009183"/>
    </source>
</evidence>
<sequence>MTSQSSEHHSSSFHGRETYTTAYERGHPIGA</sequence>
<keyword evidence="3" id="KW-1185">Reference proteome</keyword>
<feature type="compositionally biased region" description="Basic and acidic residues" evidence="1">
    <location>
        <begin position="1"/>
        <end position="17"/>
    </location>
</feature>
<dbReference type="STRING" id="29760.D7SXK4"/>
<dbReference type="AlphaFoldDB" id="D7SXK4"/>
<feature type="region of interest" description="Disordered" evidence="1">
    <location>
        <begin position="1"/>
        <end position="31"/>
    </location>
</feature>
<dbReference type="InParanoid" id="D7SXK4"/>
<evidence type="ECO:0000256" key="1">
    <source>
        <dbReference type="SAM" id="MobiDB-lite"/>
    </source>
</evidence>